<dbReference type="InterPro" id="IPR037038">
    <property type="entry name" value="HepT-like_sf"/>
</dbReference>
<protein>
    <recommendedName>
        <fullName evidence="7">DUF86 domain-containing protein</fullName>
    </recommendedName>
</protein>
<evidence type="ECO:0008006" key="7">
    <source>
        <dbReference type="Google" id="ProtNLM"/>
    </source>
</evidence>
<keyword evidence="1" id="KW-1277">Toxin-antitoxin system</keyword>
<evidence type="ECO:0000256" key="1">
    <source>
        <dbReference type="ARBA" id="ARBA00022649"/>
    </source>
</evidence>
<dbReference type="eggNOG" id="COG2445">
    <property type="taxonomic scope" value="Bacteria"/>
</dbReference>
<evidence type="ECO:0000313" key="6">
    <source>
        <dbReference type="Proteomes" id="UP000027931"/>
    </source>
</evidence>
<comment type="caution">
    <text evidence="5">The sequence shown here is derived from an EMBL/GenBank/DDBJ whole genome shotgun (WGS) entry which is preliminary data.</text>
</comment>
<dbReference type="Pfam" id="PF01934">
    <property type="entry name" value="HepT-like"/>
    <property type="match status" value="1"/>
</dbReference>
<accession>A0A074LMF6</accession>
<dbReference type="EMBL" id="JMIR01000033">
    <property type="protein sequence ID" value="KEO81680.1"/>
    <property type="molecule type" value="Genomic_DNA"/>
</dbReference>
<keyword evidence="6" id="KW-1185">Reference proteome</keyword>
<name>A0A074LMF6_9BACL</name>
<evidence type="ECO:0000313" key="5">
    <source>
        <dbReference type="EMBL" id="KEO81680.1"/>
    </source>
</evidence>
<dbReference type="NCBIfam" id="NF047751">
    <property type="entry name" value="HepT_toxin"/>
    <property type="match status" value="1"/>
</dbReference>
<dbReference type="PANTHER" id="PTHR33397">
    <property type="entry name" value="UPF0331 PROTEIN YUTE"/>
    <property type="match status" value="1"/>
</dbReference>
<reference evidence="5 6" key="1">
    <citation type="journal article" date="2013" name="Int. J. Syst. Evol. Microbiol.">
        <title>Tumebacillus flagellatus sp. nov., an alpha-amylase/pullulanase-producing bacterium isolated from cassava wastewater.</title>
        <authorList>
            <person name="Wang Q."/>
            <person name="Xie N."/>
            <person name="Qin Y."/>
            <person name="Shen N."/>
            <person name="Zhu J."/>
            <person name="Mi H."/>
            <person name="Huang R."/>
        </authorList>
    </citation>
    <scope>NUCLEOTIDE SEQUENCE [LARGE SCALE GENOMIC DNA]</scope>
    <source>
        <strain evidence="5 6">GST4</strain>
    </source>
</reference>
<dbReference type="GO" id="GO:0110001">
    <property type="term" value="C:toxin-antitoxin complex"/>
    <property type="evidence" value="ECO:0007669"/>
    <property type="project" value="InterPro"/>
</dbReference>
<organism evidence="5 6">
    <name type="scientific">Tumebacillus flagellatus</name>
    <dbReference type="NCBI Taxonomy" id="1157490"/>
    <lineage>
        <taxon>Bacteria</taxon>
        <taxon>Bacillati</taxon>
        <taxon>Bacillota</taxon>
        <taxon>Bacilli</taxon>
        <taxon>Bacillales</taxon>
        <taxon>Alicyclobacillaceae</taxon>
        <taxon>Tumebacillus</taxon>
    </lineage>
</organism>
<dbReference type="GO" id="GO:0004540">
    <property type="term" value="F:RNA nuclease activity"/>
    <property type="evidence" value="ECO:0007669"/>
    <property type="project" value="InterPro"/>
</dbReference>
<evidence type="ECO:0000256" key="4">
    <source>
        <dbReference type="ARBA" id="ARBA00024207"/>
    </source>
</evidence>
<dbReference type="STRING" id="1157490.EL26_19610"/>
<keyword evidence="3" id="KW-0378">Hydrolase</keyword>
<dbReference type="AlphaFoldDB" id="A0A074LMF6"/>
<dbReference type="Proteomes" id="UP000027931">
    <property type="component" value="Unassembled WGS sequence"/>
</dbReference>
<dbReference type="InterPro" id="IPR052379">
    <property type="entry name" value="Type_VII_TA_RNase"/>
</dbReference>
<gene>
    <name evidence="5" type="ORF">EL26_19610</name>
</gene>
<proteinExistence type="inferred from homology"/>
<evidence type="ECO:0000256" key="3">
    <source>
        <dbReference type="ARBA" id="ARBA00022801"/>
    </source>
</evidence>
<sequence>MFITDTHRSQIRGHLTLMEKQFQVLQRLSDYTEEQFLADLILQAAGERALHLALESLTDIGNIIIDALIMRDPASYEDIFEILTEETVFTREFYDHFIDLVRFRKLLAHEYDKLEASAVWHYVRKHAGDFPTLRDSISTYVKLG</sequence>
<dbReference type="InterPro" id="IPR008201">
    <property type="entry name" value="HepT-like"/>
</dbReference>
<dbReference type="PANTHER" id="PTHR33397:SF5">
    <property type="entry name" value="RNASE YUTE-RELATED"/>
    <property type="match status" value="1"/>
</dbReference>
<evidence type="ECO:0000256" key="2">
    <source>
        <dbReference type="ARBA" id="ARBA00022722"/>
    </source>
</evidence>
<dbReference type="Gene3D" id="1.20.120.580">
    <property type="entry name" value="bsu32300-like"/>
    <property type="match status" value="1"/>
</dbReference>
<comment type="similarity">
    <text evidence="4">Belongs to the HepT RNase toxin family.</text>
</comment>
<dbReference type="GO" id="GO:0016787">
    <property type="term" value="F:hydrolase activity"/>
    <property type="evidence" value="ECO:0007669"/>
    <property type="project" value="UniProtKB-KW"/>
</dbReference>
<keyword evidence="2" id="KW-0540">Nuclease</keyword>